<dbReference type="InterPro" id="IPR017871">
    <property type="entry name" value="ABC_transporter-like_CS"/>
</dbReference>
<evidence type="ECO:0000256" key="7">
    <source>
        <dbReference type="ARBA" id="ARBA00022967"/>
    </source>
</evidence>
<evidence type="ECO:0000256" key="4">
    <source>
        <dbReference type="ARBA" id="ARBA00022475"/>
    </source>
</evidence>
<dbReference type="InterPro" id="IPR050095">
    <property type="entry name" value="ECF_ABC_transporter_ATP-bd"/>
</dbReference>
<keyword evidence="8" id="KW-0472">Membrane</keyword>
<keyword evidence="4" id="KW-1003">Cell membrane</keyword>
<evidence type="ECO:0000256" key="3">
    <source>
        <dbReference type="ARBA" id="ARBA00022448"/>
    </source>
</evidence>
<keyword evidence="5" id="KW-0547">Nucleotide-binding</keyword>
<evidence type="ECO:0000256" key="1">
    <source>
        <dbReference type="ARBA" id="ARBA00004202"/>
    </source>
</evidence>
<name>A0A9E2F466_PSYF1</name>
<dbReference type="SUPFAM" id="SSF52540">
    <property type="entry name" value="P-loop containing nucleoside triphosphate hydrolases"/>
    <property type="match status" value="1"/>
</dbReference>
<comment type="subcellular location">
    <subcellularLocation>
        <location evidence="1">Cell membrane</location>
        <topology evidence="1">Peripheral membrane protein</topology>
    </subcellularLocation>
</comment>
<dbReference type="CDD" id="cd03225">
    <property type="entry name" value="ABC_cobalt_CbiO_domain1"/>
    <property type="match status" value="1"/>
</dbReference>
<evidence type="ECO:0000256" key="6">
    <source>
        <dbReference type="ARBA" id="ARBA00022840"/>
    </source>
</evidence>
<evidence type="ECO:0000259" key="9">
    <source>
        <dbReference type="PROSITE" id="PS50893"/>
    </source>
</evidence>
<dbReference type="InterPro" id="IPR003439">
    <property type="entry name" value="ABC_transporter-like_ATP-bd"/>
</dbReference>
<dbReference type="PANTHER" id="PTHR43553:SF27">
    <property type="entry name" value="ENERGY-COUPLING FACTOR TRANSPORTER ATP-BINDING PROTEIN ECFA2"/>
    <property type="match status" value="1"/>
</dbReference>
<proteinExistence type="inferred from homology"/>
<feature type="domain" description="ABC transporter" evidence="9">
    <location>
        <begin position="15"/>
        <end position="256"/>
    </location>
</feature>
<dbReference type="InterPro" id="IPR003593">
    <property type="entry name" value="AAA+_ATPase"/>
</dbReference>
<comment type="similarity">
    <text evidence="2">Belongs to the ABC transporter superfamily.</text>
</comment>
<dbReference type="FunFam" id="3.40.50.300:FF:000224">
    <property type="entry name" value="Energy-coupling factor transporter ATP-binding protein EcfA"/>
    <property type="match status" value="1"/>
</dbReference>
<dbReference type="AlphaFoldDB" id="A0A9E2F466"/>
<dbReference type="EMBL" id="QLTW01000016">
    <property type="protein sequence ID" value="MBT9144686.1"/>
    <property type="molecule type" value="Genomic_DNA"/>
</dbReference>
<reference evidence="10 11" key="1">
    <citation type="journal article" date="2021" name="bioRxiv">
        <title>Unique metabolic strategies in Hadean analogues reveal hints for primordial physiology.</title>
        <authorList>
            <person name="Nobu M.K."/>
            <person name="Nakai R."/>
            <person name="Tamazawa S."/>
            <person name="Mori H."/>
            <person name="Toyoda A."/>
            <person name="Ijiri A."/>
            <person name="Suzuki S."/>
            <person name="Kurokawa K."/>
            <person name="Kamagata Y."/>
            <person name="Tamaki H."/>
        </authorList>
    </citation>
    <scope>NUCLEOTIDE SEQUENCE [LARGE SCALE GENOMIC DNA]</scope>
    <source>
        <strain evidence="10">BS525</strain>
    </source>
</reference>
<dbReference type="EC" id="3.6.3.-" evidence="10"/>
<sequence>MLYQGGVSRSIVMGISVQNLTHIYNYKLPWEFKALDSISFSVEDGEGFAVLGGAGSGKSTLAQHVNGLLFPTSGKVIVNGTTVKPGVNLLELRKTVGMVFQYPEAQLFGETVFEEVAFGLRNLGFSEEVVESQVQEALNLVGFMPSAIRHRNPLLLSGGEKRKVALAGIIAMKSSILVLDEPTSGLDIRSKKEVLTFLKEYRKANKAIIVYITHSLEEALSICERGIILSEGKQVYQGDLPEYFIKNEDWKYLNIEPPINRGIALTLKEKGLKINDRIITRLELIKEIEKCFKTIKT</sequence>
<dbReference type="SMART" id="SM00382">
    <property type="entry name" value="AAA"/>
    <property type="match status" value="1"/>
</dbReference>
<dbReference type="PROSITE" id="PS00211">
    <property type="entry name" value="ABC_TRANSPORTER_1"/>
    <property type="match status" value="1"/>
</dbReference>
<accession>A0A9E2F466</accession>
<keyword evidence="6 10" id="KW-0067">ATP-binding</keyword>
<keyword evidence="10" id="KW-0378">Hydrolase</keyword>
<evidence type="ECO:0000256" key="8">
    <source>
        <dbReference type="ARBA" id="ARBA00023136"/>
    </source>
</evidence>
<evidence type="ECO:0000256" key="2">
    <source>
        <dbReference type="ARBA" id="ARBA00005417"/>
    </source>
</evidence>
<dbReference type="GO" id="GO:0042626">
    <property type="term" value="F:ATPase-coupled transmembrane transporter activity"/>
    <property type="evidence" value="ECO:0007669"/>
    <property type="project" value="TreeGrafter"/>
</dbReference>
<dbReference type="GO" id="GO:0016887">
    <property type="term" value="F:ATP hydrolysis activity"/>
    <property type="evidence" value="ECO:0007669"/>
    <property type="project" value="InterPro"/>
</dbReference>
<dbReference type="Pfam" id="PF00005">
    <property type="entry name" value="ABC_tran"/>
    <property type="match status" value="1"/>
</dbReference>
<dbReference type="InterPro" id="IPR015856">
    <property type="entry name" value="ABC_transpr_CbiO/EcfA_su"/>
</dbReference>
<gene>
    <name evidence="10" type="primary">ecfA2</name>
    <name evidence="10" type="ORF">DDT42_00531</name>
</gene>
<evidence type="ECO:0000313" key="11">
    <source>
        <dbReference type="Proteomes" id="UP000811545"/>
    </source>
</evidence>
<dbReference type="Gene3D" id="3.40.50.300">
    <property type="entry name" value="P-loop containing nucleotide triphosphate hydrolases"/>
    <property type="match status" value="1"/>
</dbReference>
<organism evidence="10 11">
    <name type="scientific">Psychracetigena formicireducens</name>
    <dbReference type="NCBI Taxonomy" id="2986056"/>
    <lineage>
        <taxon>Bacteria</taxon>
        <taxon>Bacillati</taxon>
        <taxon>Candidatus Lithacetigenota</taxon>
        <taxon>Candidatus Psychracetigena</taxon>
    </lineage>
</organism>
<dbReference type="PANTHER" id="PTHR43553">
    <property type="entry name" value="HEAVY METAL TRANSPORTER"/>
    <property type="match status" value="1"/>
</dbReference>
<dbReference type="GO" id="GO:0043190">
    <property type="term" value="C:ATP-binding cassette (ABC) transporter complex"/>
    <property type="evidence" value="ECO:0007669"/>
    <property type="project" value="TreeGrafter"/>
</dbReference>
<evidence type="ECO:0000313" key="10">
    <source>
        <dbReference type="EMBL" id="MBT9144686.1"/>
    </source>
</evidence>
<keyword evidence="3" id="KW-0813">Transport</keyword>
<keyword evidence="7" id="KW-1278">Translocase</keyword>
<dbReference type="InterPro" id="IPR027417">
    <property type="entry name" value="P-loop_NTPase"/>
</dbReference>
<dbReference type="PROSITE" id="PS50893">
    <property type="entry name" value="ABC_TRANSPORTER_2"/>
    <property type="match status" value="1"/>
</dbReference>
<evidence type="ECO:0000256" key="5">
    <source>
        <dbReference type="ARBA" id="ARBA00022741"/>
    </source>
</evidence>
<dbReference type="GO" id="GO:0005524">
    <property type="term" value="F:ATP binding"/>
    <property type="evidence" value="ECO:0007669"/>
    <property type="project" value="UniProtKB-KW"/>
</dbReference>
<dbReference type="Proteomes" id="UP000811545">
    <property type="component" value="Unassembled WGS sequence"/>
</dbReference>
<comment type="caution">
    <text evidence="10">The sequence shown here is derived from an EMBL/GenBank/DDBJ whole genome shotgun (WGS) entry which is preliminary data.</text>
</comment>
<protein>
    <submittedName>
        <fullName evidence="10">Energy-coupling factor transporter ATP-binding protein EcfA2</fullName>
        <ecNumber evidence="10">3.6.3.-</ecNumber>
    </submittedName>
</protein>